<reference evidence="2 3" key="1">
    <citation type="journal article" date="2018" name="Front. Plant Sci.">
        <title>Red Clover (Trifolium pratense) and Zigzag Clover (T. medium) - A Picture of Genomic Similarities and Differences.</title>
        <authorList>
            <person name="Dluhosova J."/>
            <person name="Istvanek J."/>
            <person name="Nedelnik J."/>
            <person name="Repkova J."/>
        </authorList>
    </citation>
    <scope>NUCLEOTIDE SEQUENCE [LARGE SCALE GENOMIC DNA]</scope>
    <source>
        <strain evidence="3">cv. 10/8</strain>
        <tissue evidence="2">Leaf</tissue>
    </source>
</reference>
<feature type="domain" description="Retrotransposon gag" evidence="1">
    <location>
        <begin position="87"/>
        <end position="141"/>
    </location>
</feature>
<protein>
    <recommendedName>
        <fullName evidence="1">Retrotransposon gag domain-containing protein</fullName>
    </recommendedName>
</protein>
<comment type="caution">
    <text evidence="2">The sequence shown here is derived from an EMBL/GenBank/DDBJ whole genome shotgun (WGS) entry which is preliminary data.</text>
</comment>
<dbReference type="InterPro" id="IPR005162">
    <property type="entry name" value="Retrotrans_gag_dom"/>
</dbReference>
<accession>A0A392QPI2</accession>
<proteinExistence type="predicted"/>
<feature type="non-terminal residue" evidence="2">
    <location>
        <position position="141"/>
    </location>
</feature>
<evidence type="ECO:0000259" key="1">
    <source>
        <dbReference type="Pfam" id="PF03732"/>
    </source>
</evidence>
<keyword evidence="3" id="KW-1185">Reference proteome</keyword>
<evidence type="ECO:0000313" key="3">
    <source>
        <dbReference type="Proteomes" id="UP000265520"/>
    </source>
</evidence>
<sequence>MQRIIAARTNAQIAEALATMANIMARDNHPGREDEARLEQFMKHKPPTFTGGYNPEGAVNWLEEVEIIFEAMGCSEENKTTLGAYVLMEEANHWWKNAKQRIGAGGAMITWEMFKREFLMKYFPADVRNRKVVEFMELKQG</sequence>
<dbReference type="EMBL" id="LXQA010149308">
    <property type="protein sequence ID" value="MCI25772.1"/>
    <property type="molecule type" value="Genomic_DNA"/>
</dbReference>
<dbReference type="Proteomes" id="UP000265520">
    <property type="component" value="Unassembled WGS sequence"/>
</dbReference>
<organism evidence="2 3">
    <name type="scientific">Trifolium medium</name>
    <dbReference type="NCBI Taxonomy" id="97028"/>
    <lineage>
        <taxon>Eukaryota</taxon>
        <taxon>Viridiplantae</taxon>
        <taxon>Streptophyta</taxon>
        <taxon>Embryophyta</taxon>
        <taxon>Tracheophyta</taxon>
        <taxon>Spermatophyta</taxon>
        <taxon>Magnoliopsida</taxon>
        <taxon>eudicotyledons</taxon>
        <taxon>Gunneridae</taxon>
        <taxon>Pentapetalae</taxon>
        <taxon>rosids</taxon>
        <taxon>fabids</taxon>
        <taxon>Fabales</taxon>
        <taxon>Fabaceae</taxon>
        <taxon>Papilionoideae</taxon>
        <taxon>50 kb inversion clade</taxon>
        <taxon>NPAAA clade</taxon>
        <taxon>Hologalegina</taxon>
        <taxon>IRL clade</taxon>
        <taxon>Trifolieae</taxon>
        <taxon>Trifolium</taxon>
    </lineage>
</organism>
<dbReference type="Pfam" id="PF03732">
    <property type="entry name" value="Retrotrans_gag"/>
    <property type="match status" value="1"/>
</dbReference>
<name>A0A392QPI2_9FABA</name>
<evidence type="ECO:0000313" key="2">
    <source>
        <dbReference type="EMBL" id="MCI25772.1"/>
    </source>
</evidence>
<dbReference type="AlphaFoldDB" id="A0A392QPI2"/>